<dbReference type="PROSITE" id="PS51078">
    <property type="entry name" value="ICLR_ED"/>
    <property type="match status" value="1"/>
</dbReference>
<dbReference type="SMART" id="SM00346">
    <property type="entry name" value="HTH_ICLR"/>
    <property type="match status" value="1"/>
</dbReference>
<dbReference type="AlphaFoldDB" id="A0AA96LCH3"/>
<evidence type="ECO:0000313" key="7">
    <source>
        <dbReference type="Proteomes" id="UP001305702"/>
    </source>
</evidence>
<name>A0AA96LCH3_9BACL</name>
<dbReference type="RefSeq" id="WP_315603343.1">
    <property type="nucleotide sequence ID" value="NZ_CP130318.1"/>
</dbReference>
<dbReference type="PROSITE" id="PS51077">
    <property type="entry name" value="HTH_ICLR"/>
    <property type="match status" value="1"/>
</dbReference>
<dbReference type="Proteomes" id="UP001305702">
    <property type="component" value="Chromosome"/>
</dbReference>
<keyword evidence="3" id="KW-0804">Transcription</keyword>
<dbReference type="KEGG" id="paun:MJA45_18270"/>
<dbReference type="SUPFAM" id="SSF55781">
    <property type="entry name" value="GAF domain-like"/>
    <property type="match status" value="1"/>
</dbReference>
<dbReference type="Gene3D" id="1.10.10.10">
    <property type="entry name" value="Winged helix-like DNA-binding domain superfamily/Winged helix DNA-binding domain"/>
    <property type="match status" value="1"/>
</dbReference>
<dbReference type="PANTHER" id="PTHR30136:SF24">
    <property type="entry name" value="HTH-TYPE TRANSCRIPTIONAL REPRESSOR ALLR"/>
    <property type="match status" value="1"/>
</dbReference>
<dbReference type="GO" id="GO:0003677">
    <property type="term" value="F:DNA binding"/>
    <property type="evidence" value="ECO:0007669"/>
    <property type="project" value="UniProtKB-KW"/>
</dbReference>
<evidence type="ECO:0000256" key="2">
    <source>
        <dbReference type="ARBA" id="ARBA00023125"/>
    </source>
</evidence>
<keyword evidence="1" id="KW-0805">Transcription regulation</keyword>
<dbReference type="PANTHER" id="PTHR30136">
    <property type="entry name" value="HELIX-TURN-HELIX TRANSCRIPTIONAL REGULATOR, ICLR FAMILY"/>
    <property type="match status" value="1"/>
</dbReference>
<dbReference type="InterPro" id="IPR036390">
    <property type="entry name" value="WH_DNA-bd_sf"/>
</dbReference>
<gene>
    <name evidence="6" type="ORF">MJA45_18270</name>
</gene>
<reference evidence="6 7" key="1">
    <citation type="submission" date="2022-02" db="EMBL/GenBank/DDBJ databases">
        <title>Paenibacillus sp. MBLB1776 Whole Genome Shotgun Sequencing.</title>
        <authorList>
            <person name="Hwang C.Y."/>
            <person name="Cho E.-S."/>
            <person name="Seo M.-J."/>
        </authorList>
    </citation>
    <scope>NUCLEOTIDE SEQUENCE [LARGE SCALE GENOMIC DNA]</scope>
    <source>
        <strain evidence="6 7">MBLB1776</strain>
    </source>
</reference>
<dbReference type="Gene3D" id="3.30.450.40">
    <property type="match status" value="1"/>
</dbReference>
<dbReference type="InterPro" id="IPR036388">
    <property type="entry name" value="WH-like_DNA-bd_sf"/>
</dbReference>
<dbReference type="InterPro" id="IPR050707">
    <property type="entry name" value="HTH_MetabolicPath_Reg"/>
</dbReference>
<dbReference type="InterPro" id="IPR005471">
    <property type="entry name" value="Tscrpt_reg_IclR_N"/>
</dbReference>
<keyword evidence="2" id="KW-0238">DNA-binding</keyword>
<accession>A0AA96LCH3</accession>
<dbReference type="InterPro" id="IPR014757">
    <property type="entry name" value="Tscrpt_reg_IclR_C"/>
</dbReference>
<dbReference type="GO" id="GO:0045892">
    <property type="term" value="P:negative regulation of DNA-templated transcription"/>
    <property type="evidence" value="ECO:0007669"/>
    <property type="project" value="TreeGrafter"/>
</dbReference>
<evidence type="ECO:0000256" key="3">
    <source>
        <dbReference type="ARBA" id="ARBA00023163"/>
    </source>
</evidence>
<dbReference type="GO" id="GO:0003700">
    <property type="term" value="F:DNA-binding transcription factor activity"/>
    <property type="evidence" value="ECO:0007669"/>
    <property type="project" value="TreeGrafter"/>
</dbReference>
<dbReference type="SUPFAM" id="SSF46785">
    <property type="entry name" value="Winged helix' DNA-binding domain"/>
    <property type="match status" value="1"/>
</dbReference>
<protein>
    <submittedName>
        <fullName evidence="6">IclR family transcriptional regulator</fullName>
    </submittedName>
</protein>
<dbReference type="Pfam" id="PF09339">
    <property type="entry name" value="HTH_IclR"/>
    <property type="match status" value="1"/>
</dbReference>
<evidence type="ECO:0000256" key="1">
    <source>
        <dbReference type="ARBA" id="ARBA00023015"/>
    </source>
</evidence>
<organism evidence="6 7">
    <name type="scientific">Paenibacillus aurantius</name>
    <dbReference type="NCBI Taxonomy" id="2918900"/>
    <lineage>
        <taxon>Bacteria</taxon>
        <taxon>Bacillati</taxon>
        <taxon>Bacillota</taxon>
        <taxon>Bacilli</taxon>
        <taxon>Bacillales</taxon>
        <taxon>Paenibacillaceae</taxon>
        <taxon>Paenibacillus</taxon>
    </lineage>
</organism>
<dbReference type="InterPro" id="IPR029016">
    <property type="entry name" value="GAF-like_dom_sf"/>
</dbReference>
<sequence>MKETDERQERYTIQSIDKALDLMELLSERGSLSLIELTELLQQPKSSTYRIVLTLENRGFISRSDVDGKYCLGYKQLILTKNLLEQSNIRTAAFPEMKKLSDLYGDTINLGVLTEGAILYLEIIESMHALRMTDSVGSRSPFHATAMGKAIASHMSESAVDVLIRDYGLERYTDNTITTPERLCEELALIRKRGFAMDDQEIVEGARCLAAPIFGLHGHINGAISISGPMHRYTDEKVPEIAANVMAAAAVISRKLGAVPSSSPVPRS</sequence>
<evidence type="ECO:0000259" key="5">
    <source>
        <dbReference type="PROSITE" id="PS51078"/>
    </source>
</evidence>
<dbReference type="EMBL" id="CP130318">
    <property type="protein sequence ID" value="WNQ09571.1"/>
    <property type="molecule type" value="Genomic_DNA"/>
</dbReference>
<feature type="domain" description="HTH iclR-type" evidence="4">
    <location>
        <begin position="13"/>
        <end position="74"/>
    </location>
</feature>
<evidence type="ECO:0000259" key="4">
    <source>
        <dbReference type="PROSITE" id="PS51077"/>
    </source>
</evidence>
<evidence type="ECO:0000313" key="6">
    <source>
        <dbReference type="EMBL" id="WNQ09571.1"/>
    </source>
</evidence>
<feature type="domain" description="IclR-ED" evidence="5">
    <location>
        <begin position="75"/>
        <end position="258"/>
    </location>
</feature>
<proteinExistence type="predicted"/>
<keyword evidence="7" id="KW-1185">Reference proteome</keyword>
<dbReference type="Pfam" id="PF01614">
    <property type="entry name" value="IclR_C"/>
    <property type="match status" value="1"/>
</dbReference>